<proteinExistence type="predicted"/>
<feature type="domain" description="NTF2 fold immunity protein" evidence="1">
    <location>
        <begin position="32"/>
        <end position="156"/>
    </location>
</feature>
<dbReference type="Proteomes" id="UP000261948">
    <property type="component" value="Unassembled WGS sequence"/>
</dbReference>
<evidence type="ECO:0000313" key="3">
    <source>
        <dbReference type="Proteomes" id="UP000261948"/>
    </source>
</evidence>
<name>A0A373F6G8_COMTE</name>
<evidence type="ECO:0000313" key="2">
    <source>
        <dbReference type="EMBL" id="RGE39738.1"/>
    </source>
</evidence>
<reference evidence="2 3" key="1">
    <citation type="submission" date="2018-08" db="EMBL/GenBank/DDBJ databases">
        <title>Comamonas testosteroni strain SWCO2.</title>
        <authorList>
            <person name="Jiang N."/>
            <person name="Zhang X.Z."/>
        </authorList>
    </citation>
    <scope>NUCLEOTIDE SEQUENCE [LARGE SCALE GENOMIC DNA]</scope>
    <source>
        <strain evidence="2 3">SWCO2</strain>
    </source>
</reference>
<comment type="caution">
    <text evidence="2">The sequence shown here is derived from an EMBL/GenBank/DDBJ whole genome shotgun (WGS) entry which is preliminary data.</text>
</comment>
<dbReference type="Pfam" id="PF15655">
    <property type="entry name" value="Imm-NTF2"/>
    <property type="match status" value="1"/>
</dbReference>
<keyword evidence="3" id="KW-1185">Reference proteome</keyword>
<sequence>MHRAELPMSEFPLSRYLIEPLPSQQRGPVETVLEYVAAYQKWARDCHFWTDRHPDRVAQLQTGEAKATLTAIQKHYCSSKNRQYHRASTGYFFYGGTDDVNPVITSCSQTDERSALVITEKKKPHSPAFRFTLKKQGKLWLLDSLERLNSAGQWTEDTL</sequence>
<protein>
    <recommendedName>
        <fullName evidence="1">NTF2 fold immunity protein domain-containing protein</fullName>
    </recommendedName>
</protein>
<gene>
    <name evidence="2" type="ORF">DZC30_21505</name>
</gene>
<organism evidence="2 3">
    <name type="scientific">Comamonas testosteroni</name>
    <name type="common">Pseudomonas testosteroni</name>
    <dbReference type="NCBI Taxonomy" id="285"/>
    <lineage>
        <taxon>Bacteria</taxon>
        <taxon>Pseudomonadati</taxon>
        <taxon>Pseudomonadota</taxon>
        <taxon>Betaproteobacteria</taxon>
        <taxon>Burkholderiales</taxon>
        <taxon>Comamonadaceae</taxon>
        <taxon>Comamonas</taxon>
    </lineage>
</organism>
<dbReference type="InterPro" id="IPR028049">
    <property type="entry name" value="Imm-NTF2"/>
</dbReference>
<dbReference type="AlphaFoldDB" id="A0A373F6G8"/>
<dbReference type="EMBL" id="QURR01000046">
    <property type="protein sequence ID" value="RGE39738.1"/>
    <property type="molecule type" value="Genomic_DNA"/>
</dbReference>
<evidence type="ECO:0000259" key="1">
    <source>
        <dbReference type="Pfam" id="PF15655"/>
    </source>
</evidence>
<accession>A0A373F6G8</accession>